<reference evidence="5 6" key="1">
    <citation type="journal article" date="2021" name="Elife">
        <title>Chloroplast acquisition without the gene transfer in kleptoplastic sea slugs, Plakobranchus ocellatus.</title>
        <authorList>
            <person name="Maeda T."/>
            <person name="Takahashi S."/>
            <person name="Yoshida T."/>
            <person name="Shimamura S."/>
            <person name="Takaki Y."/>
            <person name="Nagai Y."/>
            <person name="Toyoda A."/>
            <person name="Suzuki Y."/>
            <person name="Arimoto A."/>
            <person name="Ishii H."/>
            <person name="Satoh N."/>
            <person name="Nishiyama T."/>
            <person name="Hasebe M."/>
            <person name="Maruyama T."/>
            <person name="Minagawa J."/>
            <person name="Obokata J."/>
            <person name="Shigenobu S."/>
        </authorList>
    </citation>
    <scope>NUCLEOTIDE SEQUENCE [LARGE SCALE GENOMIC DNA]</scope>
</reference>
<comment type="subcellular location">
    <subcellularLocation>
        <location evidence="1">Membrane</location>
        <topology evidence="1">Multi-pass membrane protein</topology>
    </subcellularLocation>
</comment>
<dbReference type="InterPro" id="IPR023271">
    <property type="entry name" value="Aquaporin-like"/>
</dbReference>
<keyword evidence="6" id="KW-1185">Reference proteome</keyword>
<dbReference type="SUPFAM" id="SSF81338">
    <property type="entry name" value="Aquaporin-like"/>
    <property type="match status" value="1"/>
</dbReference>
<dbReference type="Proteomes" id="UP000762676">
    <property type="component" value="Unassembled WGS sequence"/>
</dbReference>
<keyword evidence="4" id="KW-0472">Membrane</keyword>
<keyword evidence="3" id="KW-1133">Transmembrane helix</keyword>
<evidence type="ECO:0000313" key="5">
    <source>
        <dbReference type="EMBL" id="GFS14275.1"/>
    </source>
</evidence>
<evidence type="ECO:0000313" key="6">
    <source>
        <dbReference type="Proteomes" id="UP000762676"/>
    </source>
</evidence>
<comment type="caution">
    <text evidence="5">The sequence shown here is derived from an EMBL/GenBank/DDBJ whole genome shotgun (WGS) entry which is preliminary data.</text>
</comment>
<evidence type="ECO:0000256" key="4">
    <source>
        <dbReference type="ARBA" id="ARBA00023136"/>
    </source>
</evidence>
<name>A0AAV4IWB6_9GAST</name>
<dbReference type="GO" id="GO:0016020">
    <property type="term" value="C:membrane"/>
    <property type="evidence" value="ECO:0007669"/>
    <property type="project" value="UniProtKB-SubCell"/>
</dbReference>
<evidence type="ECO:0000256" key="3">
    <source>
        <dbReference type="ARBA" id="ARBA00022989"/>
    </source>
</evidence>
<keyword evidence="2" id="KW-0812">Transmembrane</keyword>
<dbReference type="AlphaFoldDB" id="A0AAV4IWB6"/>
<dbReference type="EMBL" id="BMAT01013506">
    <property type="protein sequence ID" value="GFS14275.1"/>
    <property type="molecule type" value="Genomic_DNA"/>
</dbReference>
<sequence>MEALFIHISTKLEAIRYGKDGTSGKLLDVSEVKTIQLWRAVAAEFLAQVLFVILGCASAIQIPAATTAGPDYAHLVKNVTATNATEIKARAAITTSNWLKSIKLCNNNNNNNNKQLERFRKNIL</sequence>
<accession>A0AAV4IWB6</accession>
<evidence type="ECO:0000256" key="2">
    <source>
        <dbReference type="ARBA" id="ARBA00022692"/>
    </source>
</evidence>
<protein>
    <submittedName>
        <fullName evidence="5">Aquaporin</fullName>
    </submittedName>
</protein>
<proteinExistence type="predicted"/>
<evidence type="ECO:0000256" key="1">
    <source>
        <dbReference type="ARBA" id="ARBA00004141"/>
    </source>
</evidence>
<gene>
    <name evidence="5" type="ORF">ElyMa_006742000</name>
</gene>
<dbReference type="Gene3D" id="1.20.1080.10">
    <property type="entry name" value="Glycerol uptake facilitator protein"/>
    <property type="match status" value="1"/>
</dbReference>
<organism evidence="5 6">
    <name type="scientific">Elysia marginata</name>
    <dbReference type="NCBI Taxonomy" id="1093978"/>
    <lineage>
        <taxon>Eukaryota</taxon>
        <taxon>Metazoa</taxon>
        <taxon>Spiralia</taxon>
        <taxon>Lophotrochozoa</taxon>
        <taxon>Mollusca</taxon>
        <taxon>Gastropoda</taxon>
        <taxon>Heterobranchia</taxon>
        <taxon>Euthyneura</taxon>
        <taxon>Panpulmonata</taxon>
        <taxon>Sacoglossa</taxon>
        <taxon>Placobranchoidea</taxon>
        <taxon>Plakobranchidae</taxon>
        <taxon>Elysia</taxon>
    </lineage>
</organism>